<comment type="caution">
    <text evidence="1">The sequence shown here is derived from an EMBL/GenBank/DDBJ whole genome shotgun (WGS) entry which is preliminary data.</text>
</comment>
<dbReference type="Proteomes" id="UP000265618">
    <property type="component" value="Unassembled WGS sequence"/>
</dbReference>
<organism evidence="1 2">
    <name type="scientific">Kipferlia bialata</name>
    <dbReference type="NCBI Taxonomy" id="797122"/>
    <lineage>
        <taxon>Eukaryota</taxon>
        <taxon>Metamonada</taxon>
        <taxon>Carpediemonas-like organisms</taxon>
        <taxon>Kipferlia</taxon>
    </lineage>
</organism>
<proteinExistence type="predicted"/>
<protein>
    <submittedName>
        <fullName evidence="1">Uncharacterized protein</fullName>
    </submittedName>
</protein>
<feature type="non-terminal residue" evidence="1">
    <location>
        <position position="43"/>
    </location>
</feature>
<sequence length="43" mass="4652">AEALRARLLSFREVKSAALTHTGEAIKGPQPCDDECLDCVHSI</sequence>
<dbReference type="EMBL" id="BDIP01009038">
    <property type="protein sequence ID" value="GIQ92132.1"/>
    <property type="molecule type" value="Genomic_DNA"/>
</dbReference>
<keyword evidence="2" id="KW-1185">Reference proteome</keyword>
<evidence type="ECO:0000313" key="1">
    <source>
        <dbReference type="EMBL" id="GIQ92132.1"/>
    </source>
</evidence>
<accession>A0A9K3DBM9</accession>
<dbReference type="AlphaFoldDB" id="A0A9K3DBM9"/>
<name>A0A9K3DBM9_9EUKA</name>
<reference evidence="1 2" key="1">
    <citation type="journal article" date="2018" name="PLoS ONE">
        <title>The draft genome of Kipferlia bialata reveals reductive genome evolution in fornicate parasites.</title>
        <authorList>
            <person name="Tanifuji G."/>
            <person name="Takabayashi S."/>
            <person name="Kume K."/>
            <person name="Takagi M."/>
            <person name="Nakayama T."/>
            <person name="Kamikawa R."/>
            <person name="Inagaki Y."/>
            <person name="Hashimoto T."/>
        </authorList>
    </citation>
    <scope>NUCLEOTIDE SEQUENCE [LARGE SCALE GENOMIC DNA]</scope>
    <source>
        <strain evidence="1">NY0173</strain>
    </source>
</reference>
<evidence type="ECO:0000313" key="2">
    <source>
        <dbReference type="Proteomes" id="UP000265618"/>
    </source>
</evidence>
<gene>
    <name evidence="1" type="ORF">KIPB_015735</name>
</gene>